<dbReference type="Proteomes" id="UP001206067">
    <property type="component" value="Unassembled WGS sequence"/>
</dbReference>
<evidence type="ECO:0000313" key="3">
    <source>
        <dbReference type="Proteomes" id="UP001206067"/>
    </source>
</evidence>
<reference evidence="2 3" key="1">
    <citation type="submission" date="2022-08" db="EMBL/GenBank/DDBJ databases">
        <title>Polyphasic taxonomy analysis of Qipengyuania sp.RS5-5.</title>
        <authorList>
            <person name="Xamxidin M."/>
            <person name="Wu M."/>
        </authorList>
    </citation>
    <scope>NUCLEOTIDE SEQUENCE [LARGE SCALE GENOMIC DNA]</scope>
    <source>
        <strain evidence="2 3">RS5-5</strain>
    </source>
</reference>
<protein>
    <submittedName>
        <fullName evidence="2">Helix-turn-helix domain-containing protein</fullName>
    </submittedName>
</protein>
<name>A0ABT1XRK4_9SPHN</name>
<comment type="caution">
    <text evidence="2">The sequence shown here is derived from an EMBL/GenBank/DDBJ whole genome shotgun (WGS) entry which is preliminary data.</text>
</comment>
<gene>
    <name evidence="2" type="ORF">NSO95_10080</name>
</gene>
<dbReference type="Pfam" id="PF12833">
    <property type="entry name" value="HTH_18"/>
    <property type="match status" value="1"/>
</dbReference>
<dbReference type="Gene3D" id="1.10.10.60">
    <property type="entry name" value="Homeodomain-like"/>
    <property type="match status" value="1"/>
</dbReference>
<feature type="domain" description="HTH araC/xylS-type" evidence="1">
    <location>
        <begin position="155"/>
        <end position="255"/>
    </location>
</feature>
<dbReference type="InterPro" id="IPR018060">
    <property type="entry name" value="HTH_AraC"/>
</dbReference>
<accession>A0ABT1XRK4</accession>
<evidence type="ECO:0000313" key="2">
    <source>
        <dbReference type="EMBL" id="MCR2834293.1"/>
    </source>
</evidence>
<keyword evidence="3" id="KW-1185">Reference proteome</keyword>
<dbReference type="RefSeq" id="WP_257596095.1">
    <property type="nucleotide sequence ID" value="NZ_JANKHH010000005.1"/>
</dbReference>
<organism evidence="2 3">
    <name type="scientific">Parerythrobacter lacustris</name>
    <dbReference type="NCBI Taxonomy" id="2969984"/>
    <lineage>
        <taxon>Bacteria</taxon>
        <taxon>Pseudomonadati</taxon>
        <taxon>Pseudomonadota</taxon>
        <taxon>Alphaproteobacteria</taxon>
        <taxon>Sphingomonadales</taxon>
        <taxon>Erythrobacteraceae</taxon>
        <taxon>Parerythrobacter</taxon>
    </lineage>
</organism>
<sequence length="282" mass="32163">MRFHEPPADLAGLFTTFYRVEFTCSDGRVRDALQPEWSGLRFFEGALPQTRIGNGDLLENADFTAMGPSSLPIAFRLGTSRMWGVGLLPQGWATFMRHPASDFANRIYDGRLAPAFQPFVPLADTLDFAEASELADLERITTFFRTLRERSPLPDRRIKAIHEMLLDPELPDVASMADRCGMNQRTMERLCRRYFGFPPKLLLRRQRFMRSLSKFMLDPSLGWIGALDSLYFDQSHFVRDCHTFLGMAPSEYAAMEHPVLSAFMRERMKAHGSAVQTLDRPG</sequence>
<proteinExistence type="predicted"/>
<dbReference type="SMART" id="SM00342">
    <property type="entry name" value="HTH_ARAC"/>
    <property type="match status" value="1"/>
</dbReference>
<evidence type="ECO:0000259" key="1">
    <source>
        <dbReference type="PROSITE" id="PS01124"/>
    </source>
</evidence>
<dbReference type="PROSITE" id="PS01124">
    <property type="entry name" value="HTH_ARAC_FAMILY_2"/>
    <property type="match status" value="1"/>
</dbReference>
<dbReference type="EMBL" id="JANKHH010000005">
    <property type="protein sequence ID" value="MCR2834293.1"/>
    <property type="molecule type" value="Genomic_DNA"/>
</dbReference>